<dbReference type="InterPro" id="IPR036249">
    <property type="entry name" value="Thioredoxin-like_sf"/>
</dbReference>
<name>A0AAT9HXZ0_9ACTN</name>
<dbReference type="InterPro" id="IPR001853">
    <property type="entry name" value="DSBA-like_thioredoxin_dom"/>
</dbReference>
<dbReference type="GO" id="GO:0016491">
    <property type="term" value="F:oxidoreductase activity"/>
    <property type="evidence" value="ECO:0007669"/>
    <property type="project" value="InterPro"/>
</dbReference>
<evidence type="ECO:0000259" key="1">
    <source>
        <dbReference type="Pfam" id="PF01323"/>
    </source>
</evidence>
<sequence>MHDLLYAHQDELEYEDTAGYASELGLDVEKFLRDLETDETAERVRADAASAEASGVRGAPTFFIGNRRHTGPYDAETLARALEASGEESSGATRVRAE</sequence>
<dbReference type="AlphaFoldDB" id="A0AAT9HXZ0"/>
<dbReference type="Pfam" id="PF01323">
    <property type="entry name" value="DSBA"/>
    <property type="match status" value="1"/>
</dbReference>
<accession>A0AAT9HXZ0</accession>
<proteinExistence type="predicted"/>
<protein>
    <recommendedName>
        <fullName evidence="1">DSBA-like thioredoxin domain-containing protein</fullName>
    </recommendedName>
</protein>
<reference evidence="2" key="2">
    <citation type="submission" date="2024-07" db="EMBL/GenBank/DDBJ databases">
        <title>Streptomyces haneummycinica sp. nov., a new antibiotic-producing actinobacterium isolated from marine sediment.</title>
        <authorList>
            <person name="Uemura M."/>
            <person name="Hamada M."/>
            <person name="Hirano S."/>
            <person name="Kobayashi K."/>
            <person name="Ohshiro T."/>
            <person name="Kobayashi T."/>
            <person name="Terahara T."/>
        </authorList>
    </citation>
    <scope>NUCLEOTIDE SEQUENCE</scope>
    <source>
        <strain evidence="2">KM77-8</strain>
    </source>
</reference>
<dbReference type="Gene3D" id="3.40.30.10">
    <property type="entry name" value="Glutaredoxin"/>
    <property type="match status" value="1"/>
</dbReference>
<dbReference type="EMBL" id="AP035768">
    <property type="protein sequence ID" value="BFO22525.1"/>
    <property type="molecule type" value="Genomic_DNA"/>
</dbReference>
<dbReference type="SUPFAM" id="SSF52833">
    <property type="entry name" value="Thioredoxin-like"/>
    <property type="match status" value="1"/>
</dbReference>
<evidence type="ECO:0000313" key="2">
    <source>
        <dbReference type="EMBL" id="BFO22525.1"/>
    </source>
</evidence>
<organism evidence="2">
    <name type="scientific">Streptomyces haneummycinicus</name>
    <dbReference type="NCBI Taxonomy" id="3074435"/>
    <lineage>
        <taxon>Bacteria</taxon>
        <taxon>Bacillati</taxon>
        <taxon>Actinomycetota</taxon>
        <taxon>Actinomycetes</taxon>
        <taxon>Kitasatosporales</taxon>
        <taxon>Streptomycetaceae</taxon>
        <taxon>Streptomyces</taxon>
    </lineage>
</organism>
<gene>
    <name evidence="2" type="ORF">SHKM778_89130</name>
</gene>
<reference evidence="2" key="1">
    <citation type="submission" date="2024-06" db="EMBL/GenBank/DDBJ databases">
        <authorList>
            <consortium name="consrtm"/>
            <person name="Uemura M."/>
            <person name="Terahara T."/>
        </authorList>
    </citation>
    <scope>NUCLEOTIDE SEQUENCE</scope>
    <source>
        <strain evidence="2">KM77-8</strain>
    </source>
</reference>
<feature type="domain" description="DSBA-like thioredoxin" evidence="1">
    <location>
        <begin position="2"/>
        <end position="82"/>
    </location>
</feature>